<sequence>MRLIRPYEELFTAAQLFEAGLCRYRYGSRAHDADRPMLRMHMPGIATERTIGKDELYLG</sequence>
<dbReference type="AlphaFoldDB" id="A0A212L5W2"/>
<gene>
    <name evidence="1" type="ORF">KL86DES1_20913</name>
</gene>
<organism evidence="1">
    <name type="scientific">uncultured Desulfovibrio sp</name>
    <dbReference type="NCBI Taxonomy" id="167968"/>
    <lineage>
        <taxon>Bacteria</taxon>
        <taxon>Pseudomonadati</taxon>
        <taxon>Thermodesulfobacteriota</taxon>
        <taxon>Desulfovibrionia</taxon>
        <taxon>Desulfovibrionales</taxon>
        <taxon>Desulfovibrionaceae</taxon>
        <taxon>Desulfovibrio</taxon>
        <taxon>environmental samples</taxon>
    </lineage>
</organism>
<evidence type="ECO:0000313" key="1">
    <source>
        <dbReference type="EMBL" id="SCM72910.1"/>
    </source>
</evidence>
<proteinExistence type="predicted"/>
<reference evidence="1" key="1">
    <citation type="submission" date="2016-08" db="EMBL/GenBank/DDBJ databases">
        <authorList>
            <person name="Seilhamer J.J."/>
        </authorList>
    </citation>
    <scope>NUCLEOTIDE SEQUENCE</scope>
    <source>
        <strain evidence="1">86-1</strain>
    </source>
</reference>
<protein>
    <submittedName>
        <fullName evidence="1">Uncharacterized protein</fullName>
    </submittedName>
</protein>
<name>A0A212L5W2_9BACT</name>
<accession>A0A212L5W2</accession>
<dbReference type="EMBL" id="FMJC01000002">
    <property type="protein sequence ID" value="SCM72910.1"/>
    <property type="molecule type" value="Genomic_DNA"/>
</dbReference>